<protein>
    <recommendedName>
        <fullName evidence="3">Transmembrane protein</fullName>
    </recommendedName>
</protein>
<proteinExistence type="evidence at transcript level"/>
<dbReference type="AlphaFoldDB" id="I3SGQ0"/>
<evidence type="ECO:0008006" key="3">
    <source>
        <dbReference type="Google" id="ProtNLM"/>
    </source>
</evidence>
<organism evidence="2">
    <name type="scientific">Medicago truncatula</name>
    <name type="common">Barrel medic</name>
    <name type="synonym">Medicago tribuloides</name>
    <dbReference type="NCBI Taxonomy" id="3880"/>
    <lineage>
        <taxon>Eukaryota</taxon>
        <taxon>Viridiplantae</taxon>
        <taxon>Streptophyta</taxon>
        <taxon>Embryophyta</taxon>
        <taxon>Tracheophyta</taxon>
        <taxon>Spermatophyta</taxon>
        <taxon>Magnoliopsida</taxon>
        <taxon>eudicotyledons</taxon>
        <taxon>Gunneridae</taxon>
        <taxon>Pentapetalae</taxon>
        <taxon>rosids</taxon>
        <taxon>fabids</taxon>
        <taxon>Fabales</taxon>
        <taxon>Fabaceae</taxon>
        <taxon>Papilionoideae</taxon>
        <taxon>50 kb inversion clade</taxon>
        <taxon>NPAAA clade</taxon>
        <taxon>Hologalegina</taxon>
        <taxon>IRL clade</taxon>
        <taxon>Trifolieae</taxon>
        <taxon>Medicago</taxon>
    </lineage>
</organism>
<reference evidence="2" key="1">
    <citation type="submission" date="2012-05" db="EMBL/GenBank/DDBJ databases">
        <authorList>
            <person name="Krishnakumar V."/>
            <person name="Cheung F."/>
            <person name="Xiao Y."/>
            <person name="Chan A."/>
            <person name="Moskal W.A."/>
            <person name="Town C.D."/>
        </authorList>
    </citation>
    <scope>NUCLEOTIDE SEQUENCE</scope>
</reference>
<feature type="signal peptide" evidence="1">
    <location>
        <begin position="1"/>
        <end position="27"/>
    </location>
</feature>
<accession>I3SGQ0</accession>
<keyword evidence="1" id="KW-0732">Signal</keyword>
<dbReference type="EMBL" id="BT139647">
    <property type="protein sequence ID" value="AFK39442.1"/>
    <property type="molecule type" value="mRNA"/>
</dbReference>
<sequence>MRMLPLRTPLSKNLLLPTLMILLLLKPTPLPISSPTIPARILPTALSPANSPFRMMILRS</sequence>
<name>I3SGQ0_MEDTR</name>
<evidence type="ECO:0000256" key="1">
    <source>
        <dbReference type="SAM" id="SignalP"/>
    </source>
</evidence>
<feature type="chain" id="PRO_5003679250" description="Transmembrane protein" evidence="1">
    <location>
        <begin position="28"/>
        <end position="60"/>
    </location>
</feature>
<evidence type="ECO:0000313" key="2">
    <source>
        <dbReference type="EMBL" id="AFK39442.1"/>
    </source>
</evidence>